<comment type="caution">
    <text evidence="2">The sequence shown here is derived from an EMBL/GenBank/DDBJ whole genome shotgun (WGS) entry which is preliminary data.</text>
</comment>
<keyword evidence="1" id="KW-0472">Membrane</keyword>
<evidence type="ECO:0000313" key="2">
    <source>
        <dbReference type="EMBL" id="GMT18046.1"/>
    </source>
</evidence>
<protein>
    <submittedName>
        <fullName evidence="2">Uncharacterized protein</fullName>
    </submittedName>
</protein>
<proteinExistence type="predicted"/>
<name>A0AAV5VED3_9BILA</name>
<gene>
    <name evidence="2" type="ORF">PFISCL1PPCAC_9343</name>
</gene>
<feature type="non-terminal residue" evidence="2">
    <location>
        <position position="173"/>
    </location>
</feature>
<feature type="transmembrane region" description="Helical" evidence="1">
    <location>
        <begin position="129"/>
        <end position="146"/>
    </location>
</feature>
<dbReference type="Proteomes" id="UP001432322">
    <property type="component" value="Unassembled WGS sequence"/>
</dbReference>
<reference evidence="2" key="1">
    <citation type="submission" date="2023-10" db="EMBL/GenBank/DDBJ databases">
        <title>Genome assembly of Pristionchus species.</title>
        <authorList>
            <person name="Yoshida K."/>
            <person name="Sommer R.J."/>
        </authorList>
    </citation>
    <scope>NUCLEOTIDE SEQUENCE</scope>
    <source>
        <strain evidence="2">RS5133</strain>
    </source>
</reference>
<feature type="transmembrane region" description="Helical" evidence="1">
    <location>
        <begin position="153"/>
        <end position="172"/>
    </location>
</feature>
<feature type="transmembrane region" description="Helical" evidence="1">
    <location>
        <begin position="25"/>
        <end position="42"/>
    </location>
</feature>
<dbReference type="EMBL" id="BTSY01000003">
    <property type="protein sequence ID" value="GMT18046.1"/>
    <property type="molecule type" value="Genomic_DNA"/>
</dbReference>
<keyword evidence="3" id="KW-1185">Reference proteome</keyword>
<sequence length="173" mass="19010">ADEVLLVAATVSASACFGLYESPIVKMHVILLLAALNLHILNKYYQHEFYCPFYIGGLLGVVSGLAWIRPQITLILLISLACLFLIPFVMKSDIWTTHGTLITVLLAVACCITVLIICALEEFDLPGQFSAFLILFYLSGATLIGLDKIKCVFVTISALSHLLLSILLQLVYF</sequence>
<feature type="transmembrane region" description="Helical" evidence="1">
    <location>
        <begin position="74"/>
        <end position="90"/>
    </location>
</feature>
<accession>A0AAV5VED3</accession>
<keyword evidence="1" id="KW-1133">Transmembrane helix</keyword>
<feature type="transmembrane region" description="Helical" evidence="1">
    <location>
        <begin position="49"/>
        <end position="68"/>
    </location>
</feature>
<keyword evidence="1" id="KW-0812">Transmembrane</keyword>
<organism evidence="2 3">
    <name type="scientific">Pristionchus fissidentatus</name>
    <dbReference type="NCBI Taxonomy" id="1538716"/>
    <lineage>
        <taxon>Eukaryota</taxon>
        <taxon>Metazoa</taxon>
        <taxon>Ecdysozoa</taxon>
        <taxon>Nematoda</taxon>
        <taxon>Chromadorea</taxon>
        <taxon>Rhabditida</taxon>
        <taxon>Rhabditina</taxon>
        <taxon>Diplogasteromorpha</taxon>
        <taxon>Diplogasteroidea</taxon>
        <taxon>Neodiplogasteridae</taxon>
        <taxon>Pristionchus</taxon>
    </lineage>
</organism>
<feature type="non-terminal residue" evidence="2">
    <location>
        <position position="1"/>
    </location>
</feature>
<dbReference type="AlphaFoldDB" id="A0AAV5VED3"/>
<evidence type="ECO:0000313" key="3">
    <source>
        <dbReference type="Proteomes" id="UP001432322"/>
    </source>
</evidence>
<feature type="transmembrane region" description="Helical" evidence="1">
    <location>
        <begin position="102"/>
        <end position="123"/>
    </location>
</feature>
<evidence type="ECO:0000256" key="1">
    <source>
        <dbReference type="SAM" id="Phobius"/>
    </source>
</evidence>